<evidence type="ECO:0000256" key="2">
    <source>
        <dbReference type="SAM" id="Phobius"/>
    </source>
</evidence>
<evidence type="ECO:0000256" key="1">
    <source>
        <dbReference type="SAM" id="MobiDB-lite"/>
    </source>
</evidence>
<keyword evidence="2" id="KW-0472">Membrane</keyword>
<protein>
    <submittedName>
        <fullName evidence="3">Uncharacterized protein</fullName>
    </submittedName>
</protein>
<proteinExistence type="predicted"/>
<comment type="caution">
    <text evidence="3">The sequence shown here is derived from an EMBL/GenBank/DDBJ whole genome shotgun (WGS) entry which is preliminary data.</text>
</comment>
<keyword evidence="4" id="KW-1185">Reference proteome</keyword>
<name>A0A8S3QMI9_MYTED</name>
<feature type="region of interest" description="Disordered" evidence="1">
    <location>
        <begin position="529"/>
        <end position="548"/>
    </location>
</feature>
<reference evidence="3" key="1">
    <citation type="submission" date="2021-03" db="EMBL/GenBank/DDBJ databases">
        <authorList>
            <person name="Bekaert M."/>
        </authorList>
    </citation>
    <scope>NUCLEOTIDE SEQUENCE</scope>
</reference>
<feature type="transmembrane region" description="Helical" evidence="2">
    <location>
        <begin position="403"/>
        <end position="425"/>
    </location>
</feature>
<dbReference type="OrthoDB" id="6191661at2759"/>
<organism evidence="3 4">
    <name type="scientific">Mytilus edulis</name>
    <name type="common">Blue mussel</name>
    <dbReference type="NCBI Taxonomy" id="6550"/>
    <lineage>
        <taxon>Eukaryota</taxon>
        <taxon>Metazoa</taxon>
        <taxon>Spiralia</taxon>
        <taxon>Lophotrochozoa</taxon>
        <taxon>Mollusca</taxon>
        <taxon>Bivalvia</taxon>
        <taxon>Autobranchia</taxon>
        <taxon>Pteriomorphia</taxon>
        <taxon>Mytilida</taxon>
        <taxon>Mytiloidea</taxon>
        <taxon>Mytilidae</taxon>
        <taxon>Mytilinae</taxon>
        <taxon>Mytilus</taxon>
    </lineage>
</organism>
<keyword evidence="2" id="KW-1133">Transmembrane helix</keyword>
<keyword evidence="2" id="KW-0812">Transmembrane</keyword>
<evidence type="ECO:0000313" key="3">
    <source>
        <dbReference type="EMBL" id="CAG2195670.1"/>
    </source>
</evidence>
<gene>
    <name evidence="3" type="ORF">MEDL_10602</name>
</gene>
<evidence type="ECO:0000313" key="4">
    <source>
        <dbReference type="Proteomes" id="UP000683360"/>
    </source>
</evidence>
<dbReference type="EMBL" id="CAJPWZ010000527">
    <property type="protein sequence ID" value="CAG2195670.1"/>
    <property type="molecule type" value="Genomic_DNA"/>
</dbReference>
<dbReference type="AlphaFoldDB" id="A0A8S3QMI9"/>
<dbReference type="Proteomes" id="UP000683360">
    <property type="component" value="Unassembled WGS sequence"/>
</dbReference>
<accession>A0A8S3QMI9</accession>
<sequence length="690" mass="77451">MKRCENHENPCRLMTTASAHINENNLKVDSLSLMSGDSTSSYDEYQQDSTQDYLNPYQSMIQSEMLPREASEYPTLAPDYSRIDSDMPYHKKKVKRKIEINLKVSGAEWNVIGKVTEYGQNMGLYSYGRDKTTMPHVLDALTYGESTSTSVQDIGGLLSYNKTTIPQVVDASTNGESTDNIVQDATTPSRNLGTTSNVEDIINSAKGKKASIIPSQNPAIPQNGQNIEMENRLYDIINETDMLDDQQVQQMEMSPSYLDDSTQDYLNPYQSMIQSEMSPPEISEYLTLAQDNSGDSTSPTDEFIRIQHMITGEVKDVCCADTEANGNGCIACSKGYTSTIGQSCRPCPKNSFGERCANDCNCPVFHSELNLILSDEATSPQVLDASTNGESSNIFQGLLSREIIVYLTLSVLVLIFGICLCFIFYKYKTVNKKKKATITQSQNPSPTPNSHNIEMEERLYDVIDDADLIEDQQLKDIQMSPDYLDVISGSNSTGSGEGKTVENHENNFESLSTDQIKMLVNKVICSSLNNRESTSSSGEDRPETKQDYLNPYQSVIKTSPPNIREYLTLATVHNRTDNSVVENKSDVFSTDKKILKDPKDLQEIGLRRPYEYENSSISVEYAVPQHCLSRNRGRETKSCENLNNIRLKTKMSYRKVNENETSNKDDSLDYYNLTKTRSESDIFCQHSLKE</sequence>